<dbReference type="PANTHER" id="PTHR36447:SF1">
    <property type="entry name" value="BETA-GALACTOSIDASE GANA"/>
    <property type="match status" value="1"/>
</dbReference>
<dbReference type="InterPro" id="IPR013780">
    <property type="entry name" value="Glyco_hydro_b"/>
</dbReference>
<dbReference type="Pfam" id="PF08532">
    <property type="entry name" value="Glyco_hydro_42M"/>
    <property type="match status" value="1"/>
</dbReference>
<keyword evidence="4" id="KW-1185">Reference proteome</keyword>
<feature type="domain" description="Beta-galactosidase C-terminal" evidence="2">
    <location>
        <begin position="291"/>
        <end position="335"/>
    </location>
</feature>
<dbReference type="InterPro" id="IPR013738">
    <property type="entry name" value="Beta_galactosidase_Trimer"/>
</dbReference>
<dbReference type="Gene3D" id="3.20.20.80">
    <property type="entry name" value="Glycosidases"/>
    <property type="match status" value="1"/>
</dbReference>
<dbReference type="SUPFAM" id="SSF52317">
    <property type="entry name" value="Class I glutamine amidotransferase-like"/>
    <property type="match status" value="1"/>
</dbReference>
<reference evidence="3 4" key="1">
    <citation type="submission" date="2016-10" db="EMBL/GenBank/DDBJ databases">
        <authorList>
            <person name="de Groot N.N."/>
        </authorList>
    </citation>
    <scope>NUCLEOTIDE SEQUENCE [LARGE SCALE GENOMIC DNA]</scope>
    <source>
        <strain evidence="3 4">DSM 25186</strain>
    </source>
</reference>
<dbReference type="STRING" id="1075417.SAMN05421823_102151"/>
<dbReference type="AlphaFoldDB" id="A0A1G9A1D5"/>
<dbReference type="GO" id="GO:0004565">
    <property type="term" value="F:beta-galactosidase activity"/>
    <property type="evidence" value="ECO:0007669"/>
    <property type="project" value="InterPro"/>
</dbReference>
<dbReference type="InterPro" id="IPR029062">
    <property type="entry name" value="Class_I_gatase-like"/>
</dbReference>
<dbReference type="PANTHER" id="PTHR36447">
    <property type="entry name" value="BETA-GALACTOSIDASE GANA"/>
    <property type="match status" value="1"/>
</dbReference>
<dbReference type="InterPro" id="IPR013739">
    <property type="entry name" value="Beta_galactosidase_C"/>
</dbReference>
<name>A0A1G9A1D5_9BACT</name>
<dbReference type="Gene3D" id="2.60.40.1180">
    <property type="entry name" value="Golgi alpha-mannosidase II"/>
    <property type="match status" value="1"/>
</dbReference>
<proteinExistence type="predicted"/>
<sequence>MLEYWHWHSIHNSAETYWKGLLSHDFQPNPTYEEAKTIGREFRRLSPRLINLKKSNQVAILFSNEALTAFNAFSFGWGARENYNDVLRPIYDALYRLNVPVDFVDPTSAHLEQYQLLVVPALYAAPDTLLERLNRFVQNGGHVVYTFKSGFSDEHVKVRASQQPGIIHEACGVGYSQFVIPESVTLKDDPYGVAKENQEVKYWMELLTPTTAQVLAHYDHPVWGKYAAVTRNAYGKGTATYVGFMPGQTLLQKIMEEAVKNAGLWGTDQALRFPLITRSGVNAQGKRIHYYFNYSAEEQTLRYPHGTGTELLADQRIAKNATLTLPAWGVKIVEEK</sequence>
<gene>
    <name evidence="3" type="ORF">SAMN05421823_102151</name>
</gene>
<dbReference type="GO" id="GO:0006012">
    <property type="term" value="P:galactose metabolic process"/>
    <property type="evidence" value="ECO:0007669"/>
    <property type="project" value="InterPro"/>
</dbReference>
<evidence type="ECO:0000313" key="4">
    <source>
        <dbReference type="Proteomes" id="UP000198510"/>
    </source>
</evidence>
<feature type="domain" description="Beta-galactosidase trimerisation" evidence="1">
    <location>
        <begin position="56"/>
        <end position="264"/>
    </location>
</feature>
<accession>A0A1G9A1D5</accession>
<dbReference type="CDD" id="cd03143">
    <property type="entry name" value="A4_beta-galactosidase_middle_domain"/>
    <property type="match status" value="1"/>
</dbReference>
<organism evidence="3 4">
    <name type="scientific">Catalinimonas alkaloidigena</name>
    <dbReference type="NCBI Taxonomy" id="1075417"/>
    <lineage>
        <taxon>Bacteria</taxon>
        <taxon>Pseudomonadati</taxon>
        <taxon>Bacteroidota</taxon>
        <taxon>Cytophagia</taxon>
        <taxon>Cytophagales</taxon>
        <taxon>Catalimonadaceae</taxon>
        <taxon>Catalinimonas</taxon>
    </lineage>
</organism>
<evidence type="ECO:0000259" key="2">
    <source>
        <dbReference type="Pfam" id="PF08533"/>
    </source>
</evidence>
<dbReference type="Gene3D" id="3.40.50.880">
    <property type="match status" value="1"/>
</dbReference>
<evidence type="ECO:0000259" key="1">
    <source>
        <dbReference type="Pfam" id="PF08532"/>
    </source>
</evidence>
<dbReference type="Proteomes" id="UP000198510">
    <property type="component" value="Unassembled WGS sequence"/>
</dbReference>
<dbReference type="InterPro" id="IPR003476">
    <property type="entry name" value="Glyco_hydro_42"/>
</dbReference>
<protein>
    <submittedName>
        <fullName evidence="3">Beta-galactosidase</fullName>
    </submittedName>
</protein>
<dbReference type="Pfam" id="PF08533">
    <property type="entry name" value="Glyco_hydro_42C"/>
    <property type="match status" value="1"/>
</dbReference>
<dbReference type="EMBL" id="FNFO01000002">
    <property type="protein sequence ID" value="SDK21071.1"/>
    <property type="molecule type" value="Genomic_DNA"/>
</dbReference>
<evidence type="ECO:0000313" key="3">
    <source>
        <dbReference type="EMBL" id="SDK21071.1"/>
    </source>
</evidence>